<accession>A0A4C1SZW8</accession>
<reference evidence="1 2" key="1">
    <citation type="journal article" date="2019" name="Commun. Biol.">
        <title>The bagworm genome reveals a unique fibroin gene that provides high tensile strength.</title>
        <authorList>
            <person name="Kono N."/>
            <person name="Nakamura H."/>
            <person name="Ohtoshi R."/>
            <person name="Tomita M."/>
            <person name="Numata K."/>
            <person name="Arakawa K."/>
        </authorList>
    </citation>
    <scope>NUCLEOTIDE SEQUENCE [LARGE SCALE GENOMIC DNA]</scope>
</reference>
<evidence type="ECO:0000313" key="1">
    <source>
        <dbReference type="EMBL" id="GBP07516.1"/>
    </source>
</evidence>
<protein>
    <submittedName>
        <fullName evidence="1">Uncharacterized protein</fullName>
    </submittedName>
</protein>
<gene>
    <name evidence="1" type="ORF">EVAR_4859_1</name>
</gene>
<organism evidence="1 2">
    <name type="scientific">Eumeta variegata</name>
    <name type="common">Bagworm moth</name>
    <name type="synonym">Eumeta japonica</name>
    <dbReference type="NCBI Taxonomy" id="151549"/>
    <lineage>
        <taxon>Eukaryota</taxon>
        <taxon>Metazoa</taxon>
        <taxon>Ecdysozoa</taxon>
        <taxon>Arthropoda</taxon>
        <taxon>Hexapoda</taxon>
        <taxon>Insecta</taxon>
        <taxon>Pterygota</taxon>
        <taxon>Neoptera</taxon>
        <taxon>Endopterygota</taxon>
        <taxon>Lepidoptera</taxon>
        <taxon>Glossata</taxon>
        <taxon>Ditrysia</taxon>
        <taxon>Tineoidea</taxon>
        <taxon>Psychidae</taxon>
        <taxon>Oiketicinae</taxon>
        <taxon>Eumeta</taxon>
    </lineage>
</organism>
<evidence type="ECO:0000313" key="2">
    <source>
        <dbReference type="Proteomes" id="UP000299102"/>
    </source>
</evidence>
<keyword evidence="2" id="KW-1185">Reference proteome</keyword>
<dbReference type="AlphaFoldDB" id="A0A4C1SZW8"/>
<sequence>MGGADYLLSDGSPRSCHQKILPQNADNTRLTTLLCRCRYHRSGRARLLERTISDFHRRRPDGNKGSNRNEGIAPSALGTVCEIDFSSVGHRGRGGRPAGAGRAAPTAAEGGLIKGTSTFSIESPFFRSRHRVPLDGRLIN</sequence>
<comment type="caution">
    <text evidence="1">The sequence shown here is derived from an EMBL/GenBank/DDBJ whole genome shotgun (WGS) entry which is preliminary data.</text>
</comment>
<proteinExistence type="predicted"/>
<dbReference type="EMBL" id="BGZK01000026">
    <property type="protein sequence ID" value="GBP07516.1"/>
    <property type="molecule type" value="Genomic_DNA"/>
</dbReference>
<name>A0A4C1SZW8_EUMVA</name>
<dbReference type="Proteomes" id="UP000299102">
    <property type="component" value="Unassembled WGS sequence"/>
</dbReference>